<organism evidence="2 3">
    <name type="scientific">Parachaetomium inaequale</name>
    <dbReference type="NCBI Taxonomy" id="2588326"/>
    <lineage>
        <taxon>Eukaryota</taxon>
        <taxon>Fungi</taxon>
        <taxon>Dikarya</taxon>
        <taxon>Ascomycota</taxon>
        <taxon>Pezizomycotina</taxon>
        <taxon>Sordariomycetes</taxon>
        <taxon>Sordariomycetidae</taxon>
        <taxon>Sordariales</taxon>
        <taxon>Chaetomiaceae</taxon>
        <taxon>Parachaetomium</taxon>
    </lineage>
</organism>
<dbReference type="AlphaFoldDB" id="A0AAN6SLI7"/>
<accession>A0AAN6SLI7</accession>
<evidence type="ECO:0000313" key="2">
    <source>
        <dbReference type="EMBL" id="KAK4031530.1"/>
    </source>
</evidence>
<dbReference type="Proteomes" id="UP001303115">
    <property type="component" value="Unassembled WGS sequence"/>
</dbReference>
<dbReference type="EMBL" id="MU854775">
    <property type="protein sequence ID" value="KAK4031530.1"/>
    <property type="molecule type" value="Genomic_DNA"/>
</dbReference>
<protein>
    <submittedName>
        <fullName evidence="2">Uncharacterized protein</fullName>
    </submittedName>
</protein>
<evidence type="ECO:0000256" key="1">
    <source>
        <dbReference type="SAM" id="MobiDB-lite"/>
    </source>
</evidence>
<feature type="region of interest" description="Disordered" evidence="1">
    <location>
        <begin position="46"/>
        <end position="66"/>
    </location>
</feature>
<keyword evidence="3" id="KW-1185">Reference proteome</keyword>
<reference evidence="3" key="1">
    <citation type="journal article" date="2023" name="Mol. Phylogenet. Evol.">
        <title>Genome-scale phylogeny and comparative genomics of the fungal order Sordariales.</title>
        <authorList>
            <person name="Hensen N."/>
            <person name="Bonometti L."/>
            <person name="Westerberg I."/>
            <person name="Brannstrom I.O."/>
            <person name="Guillou S."/>
            <person name="Cros-Aarteil S."/>
            <person name="Calhoun S."/>
            <person name="Haridas S."/>
            <person name="Kuo A."/>
            <person name="Mondo S."/>
            <person name="Pangilinan J."/>
            <person name="Riley R."/>
            <person name="LaButti K."/>
            <person name="Andreopoulos B."/>
            <person name="Lipzen A."/>
            <person name="Chen C."/>
            <person name="Yan M."/>
            <person name="Daum C."/>
            <person name="Ng V."/>
            <person name="Clum A."/>
            <person name="Steindorff A."/>
            <person name="Ohm R.A."/>
            <person name="Martin F."/>
            <person name="Silar P."/>
            <person name="Natvig D.O."/>
            <person name="Lalanne C."/>
            <person name="Gautier V."/>
            <person name="Ament-Velasquez S.L."/>
            <person name="Kruys A."/>
            <person name="Hutchinson M.I."/>
            <person name="Powell A.J."/>
            <person name="Barry K."/>
            <person name="Miller A.N."/>
            <person name="Grigoriev I.V."/>
            <person name="Debuchy R."/>
            <person name="Gladieux P."/>
            <person name="Hiltunen Thoren M."/>
            <person name="Johannesson H."/>
        </authorList>
    </citation>
    <scope>NUCLEOTIDE SEQUENCE [LARGE SCALE GENOMIC DNA]</scope>
    <source>
        <strain evidence="3">CBS 284.82</strain>
    </source>
</reference>
<proteinExistence type="predicted"/>
<comment type="caution">
    <text evidence="2">The sequence shown here is derived from an EMBL/GenBank/DDBJ whole genome shotgun (WGS) entry which is preliminary data.</text>
</comment>
<evidence type="ECO:0000313" key="3">
    <source>
        <dbReference type="Proteomes" id="UP001303115"/>
    </source>
</evidence>
<gene>
    <name evidence="2" type="ORF">C8A01DRAFT_42022</name>
</gene>
<sequence>MLADNRDYSPINAAAALSFFLIAYADASNTASIAFRALLLLSPPTPTPAPPAGGGTTSNNHYNAPV</sequence>
<name>A0AAN6SLI7_9PEZI</name>